<dbReference type="GO" id="GO:0003341">
    <property type="term" value="P:cilium movement"/>
    <property type="evidence" value="ECO:0007669"/>
    <property type="project" value="TreeGrafter"/>
</dbReference>
<organism evidence="3 4">
    <name type="scientific">Triparma laevis f. longispina</name>
    <dbReference type="NCBI Taxonomy" id="1714387"/>
    <lineage>
        <taxon>Eukaryota</taxon>
        <taxon>Sar</taxon>
        <taxon>Stramenopiles</taxon>
        <taxon>Ochrophyta</taxon>
        <taxon>Bolidophyceae</taxon>
        <taxon>Parmales</taxon>
        <taxon>Triparmaceae</taxon>
        <taxon>Triparma</taxon>
    </lineage>
</organism>
<dbReference type="PROSITE" id="PS51203">
    <property type="entry name" value="CS"/>
    <property type="match status" value="1"/>
</dbReference>
<proteinExistence type="predicted"/>
<feature type="compositionally biased region" description="Acidic residues" evidence="1">
    <location>
        <begin position="252"/>
        <end position="279"/>
    </location>
</feature>
<feature type="compositionally biased region" description="Acidic residues" evidence="1">
    <location>
        <begin position="205"/>
        <end position="215"/>
    </location>
</feature>
<dbReference type="InterPro" id="IPR008978">
    <property type="entry name" value="HSP20-like_chaperone"/>
</dbReference>
<reference evidence="4" key="1">
    <citation type="journal article" date="2023" name="Commun. Biol.">
        <title>Genome analysis of Parmales, the sister group of diatoms, reveals the evolutionary specialization of diatoms from phago-mixotrophs to photoautotrophs.</title>
        <authorList>
            <person name="Ban H."/>
            <person name="Sato S."/>
            <person name="Yoshikawa S."/>
            <person name="Yamada K."/>
            <person name="Nakamura Y."/>
            <person name="Ichinomiya M."/>
            <person name="Sato N."/>
            <person name="Blanc-Mathieu R."/>
            <person name="Endo H."/>
            <person name="Kuwata A."/>
            <person name="Ogata H."/>
        </authorList>
    </citation>
    <scope>NUCLEOTIDE SEQUENCE [LARGE SCALE GENOMIC DNA]</scope>
    <source>
        <strain evidence="4">NIES 3700</strain>
    </source>
</reference>
<evidence type="ECO:0000259" key="2">
    <source>
        <dbReference type="PROSITE" id="PS51203"/>
    </source>
</evidence>
<dbReference type="InterPro" id="IPR019734">
    <property type="entry name" value="TPR_rpt"/>
</dbReference>
<sequence>MAPLTGDFTWTETATVLKVNVPLHNVPAKSVDCVTTGNYIKISFGQWLIHIDLFGTISEEVKSSKATVKNGTLTLKCVKDVKGVWGKLEVDGKGVEGVDQTFLKDRRSEGLSKREARMQEMDEISKSKAIEEERMALRKQMDLEQKERQDIENLKEEEKEQAEAEVYRTFAEMEKKREQALPPPPKAQTTVKVKESPKKKATKYEDDENDSEEEDMPAKVVKSGGENIWEDSEIPVNGTYDLDRDALEDQDIDDEGQEEGEEEAVGEDYDNTIYDDELDSSAPAVRRSQKATFKYTPRLFKTPMRESTVGQEKDFVAKNRPHLHNHGLLNKDALDVSETDPQWLKGKGDDMFRGGDYRGAINAYSSAFEANSTFVGCISNRASCYLKLNEPARALADLTDAMKISSKEEVEVAGGKAGFWRKVLVKRGMAHCQLGLFEDSKEDYEKALKLAGESGSEGLKSDLKRVTDLCEVSNLKKSGDKKFSGGDVHAAIDLYTSALENDCNFVSAVSNRAGCYASTGQWGKCIVDCTKALDLLSDMSLSSGPVPPPGSEKRRDWVVRTICRRGKARVEEGDYKGGVGDFEEAMKIIPEGRQKVRDDLQDDIVKLKKLIV</sequence>
<dbReference type="Pfam" id="PF04969">
    <property type="entry name" value="CS"/>
    <property type="match status" value="1"/>
</dbReference>
<dbReference type="OrthoDB" id="348005at2759"/>
<name>A0A9W6ZLD1_9STRA</name>
<dbReference type="SUPFAM" id="SSF49764">
    <property type="entry name" value="HSP20-like chaperones"/>
    <property type="match status" value="1"/>
</dbReference>
<evidence type="ECO:0000313" key="4">
    <source>
        <dbReference type="Proteomes" id="UP001165122"/>
    </source>
</evidence>
<dbReference type="PANTHER" id="PTHR46492">
    <property type="entry name" value="DYNEIN ASSEMBLY FACTOR 4, AXONEMAL"/>
    <property type="match status" value="1"/>
</dbReference>
<accession>A0A9W6ZLD1</accession>
<dbReference type="Proteomes" id="UP001165122">
    <property type="component" value="Unassembled WGS sequence"/>
</dbReference>
<protein>
    <recommendedName>
        <fullName evidence="2">CS domain-containing protein</fullName>
    </recommendedName>
</protein>
<dbReference type="InterPro" id="IPR011990">
    <property type="entry name" value="TPR-like_helical_dom_sf"/>
</dbReference>
<dbReference type="Gene3D" id="1.25.40.10">
    <property type="entry name" value="Tetratricopeptide repeat domain"/>
    <property type="match status" value="2"/>
</dbReference>
<feature type="domain" description="CS" evidence="2">
    <location>
        <begin position="3"/>
        <end position="89"/>
    </location>
</feature>
<dbReference type="SUPFAM" id="SSF48452">
    <property type="entry name" value="TPR-like"/>
    <property type="match status" value="2"/>
</dbReference>
<feature type="region of interest" description="Disordered" evidence="1">
    <location>
        <begin position="252"/>
        <end position="286"/>
    </location>
</feature>
<dbReference type="Pfam" id="PF13181">
    <property type="entry name" value="TPR_8"/>
    <property type="match status" value="1"/>
</dbReference>
<dbReference type="SMART" id="SM00028">
    <property type="entry name" value="TPR"/>
    <property type="match status" value="5"/>
</dbReference>
<gene>
    <name evidence="3" type="ORF">TrLO_g12811</name>
</gene>
<comment type="caution">
    <text evidence="3">The sequence shown here is derived from an EMBL/GenBank/DDBJ whole genome shotgun (WGS) entry which is preliminary data.</text>
</comment>
<dbReference type="EMBL" id="BRXW01000431">
    <property type="protein sequence ID" value="GMH54146.1"/>
    <property type="molecule type" value="Genomic_DNA"/>
</dbReference>
<dbReference type="InterPro" id="IPR007052">
    <property type="entry name" value="CS_dom"/>
</dbReference>
<feature type="compositionally biased region" description="Basic and acidic residues" evidence="1">
    <location>
        <begin position="192"/>
        <end position="204"/>
    </location>
</feature>
<dbReference type="PANTHER" id="PTHR46492:SF1">
    <property type="entry name" value="DYNEIN AXONEMAL ASSEMBLY FACTOR 4"/>
    <property type="match status" value="1"/>
</dbReference>
<evidence type="ECO:0000256" key="1">
    <source>
        <dbReference type="SAM" id="MobiDB-lite"/>
    </source>
</evidence>
<dbReference type="Gene3D" id="2.60.40.790">
    <property type="match status" value="1"/>
</dbReference>
<dbReference type="GO" id="GO:0036159">
    <property type="term" value="P:inner dynein arm assembly"/>
    <property type="evidence" value="ECO:0007669"/>
    <property type="project" value="TreeGrafter"/>
</dbReference>
<dbReference type="AlphaFoldDB" id="A0A9W6ZLD1"/>
<dbReference type="GO" id="GO:0036158">
    <property type="term" value="P:outer dynein arm assembly"/>
    <property type="evidence" value="ECO:0007669"/>
    <property type="project" value="TreeGrafter"/>
</dbReference>
<dbReference type="InterPro" id="IPR052004">
    <property type="entry name" value="Dynein_assembly_factor_4"/>
</dbReference>
<evidence type="ECO:0000313" key="3">
    <source>
        <dbReference type="EMBL" id="GMH54146.1"/>
    </source>
</evidence>
<keyword evidence="4" id="KW-1185">Reference proteome</keyword>
<feature type="region of interest" description="Disordered" evidence="1">
    <location>
        <begin position="175"/>
        <end position="220"/>
    </location>
</feature>